<feature type="transmembrane region" description="Helical" evidence="1">
    <location>
        <begin position="440"/>
        <end position="463"/>
    </location>
</feature>
<name>A0AA36H7Z9_CYLNA</name>
<dbReference type="CDD" id="cd01824">
    <property type="entry name" value="Phospholipase_B_like"/>
    <property type="match status" value="1"/>
</dbReference>
<accession>A0AA36H7Z9</accession>
<dbReference type="GO" id="GO:0006644">
    <property type="term" value="P:phospholipid metabolic process"/>
    <property type="evidence" value="ECO:0007669"/>
    <property type="project" value="TreeGrafter"/>
</dbReference>
<evidence type="ECO:0000256" key="1">
    <source>
        <dbReference type="SAM" id="Phobius"/>
    </source>
</evidence>
<keyword evidence="1" id="KW-0472">Membrane</keyword>
<comment type="caution">
    <text evidence="3">The sequence shown here is derived from an EMBL/GenBank/DDBJ whole genome shotgun (WGS) entry which is preliminary data.</text>
</comment>
<evidence type="ECO:0000256" key="2">
    <source>
        <dbReference type="SAM" id="SignalP"/>
    </source>
</evidence>
<keyword evidence="2" id="KW-0732">Signal</keyword>
<keyword evidence="4" id="KW-1185">Reference proteome</keyword>
<dbReference type="InterPro" id="IPR036514">
    <property type="entry name" value="SGNH_hydro_sf"/>
</dbReference>
<sequence>MSTASFRHGCILVFAVASAIAIITHPENASVLDVIDKITADFRDWEWKRGQFLRYSKDYPKGWPGFDCPIPDSRVPPQDVHHLAPWDISVIGALGDSLTAGRAAGAEQIGELLSDYRGMSFATGMDRNLTEQASLFNIFSQFSPNLKSGSVGIGLAEDPLTAGFNMAVSGAVSADLPEQALTLVRRIRSNPNVDFDKDWKFINIFIGSNDLCTVCLNETRYGPEQYIYNMRKTLLYLRDNLPRTYVNILPPFHVDNLLETHKSDNAFCEDYHSVACPCIYQLTKEQHVSIKKQYNDGLDEFLTAGYQTENFTVAISTGFDLNKLPTLGNQLNLVFIALDCFHFSYIAHDLAAKVIWQDLFKPIASRKPVDLNEYQPQLWTCPPQDCPYLRTPLNSELCTNRNLSIPVVPWKQWVKYENTVFVPSIQEMERRAFMEEHGTAFMLMLLALALLCGLLCLAVAFCCRSKKRYPMEINERTKLLDTRQVT</sequence>
<dbReference type="InterPro" id="IPR038885">
    <property type="entry name" value="PLB1"/>
</dbReference>
<evidence type="ECO:0008006" key="5">
    <source>
        <dbReference type="Google" id="ProtNLM"/>
    </source>
</evidence>
<dbReference type="InterPro" id="IPR035547">
    <property type="entry name" value="Phospholipase_B"/>
</dbReference>
<evidence type="ECO:0000313" key="4">
    <source>
        <dbReference type="Proteomes" id="UP001176961"/>
    </source>
</evidence>
<dbReference type="PANTHER" id="PTHR21325:SF24">
    <property type="entry name" value="LIPASE_GDSL DOMAIN-CONTAINING PROTEIN"/>
    <property type="match status" value="1"/>
</dbReference>
<dbReference type="Proteomes" id="UP001176961">
    <property type="component" value="Unassembled WGS sequence"/>
</dbReference>
<dbReference type="Pfam" id="PF00657">
    <property type="entry name" value="Lipase_GDSL"/>
    <property type="match status" value="1"/>
</dbReference>
<organism evidence="3 4">
    <name type="scientific">Cylicocyclus nassatus</name>
    <name type="common">Nematode worm</name>
    <dbReference type="NCBI Taxonomy" id="53992"/>
    <lineage>
        <taxon>Eukaryota</taxon>
        <taxon>Metazoa</taxon>
        <taxon>Ecdysozoa</taxon>
        <taxon>Nematoda</taxon>
        <taxon>Chromadorea</taxon>
        <taxon>Rhabditida</taxon>
        <taxon>Rhabditina</taxon>
        <taxon>Rhabditomorpha</taxon>
        <taxon>Strongyloidea</taxon>
        <taxon>Strongylidae</taxon>
        <taxon>Cylicocyclus</taxon>
    </lineage>
</organism>
<keyword evidence="1" id="KW-0812">Transmembrane</keyword>
<dbReference type="EMBL" id="CATQJL010000316">
    <property type="protein sequence ID" value="CAJ0605739.1"/>
    <property type="molecule type" value="Genomic_DNA"/>
</dbReference>
<dbReference type="Gene3D" id="3.40.50.1110">
    <property type="entry name" value="SGNH hydrolase"/>
    <property type="match status" value="1"/>
</dbReference>
<gene>
    <name evidence="3" type="ORF">CYNAS_LOCUS17722</name>
</gene>
<dbReference type="GO" id="GO:0004620">
    <property type="term" value="F:phospholipase activity"/>
    <property type="evidence" value="ECO:0007669"/>
    <property type="project" value="InterPro"/>
</dbReference>
<dbReference type="InterPro" id="IPR001087">
    <property type="entry name" value="GDSL"/>
</dbReference>
<feature type="signal peptide" evidence="2">
    <location>
        <begin position="1"/>
        <end position="21"/>
    </location>
</feature>
<dbReference type="AlphaFoldDB" id="A0AA36H7Z9"/>
<feature type="chain" id="PRO_5041427519" description="Phospholipase B1, membrane-associated" evidence="2">
    <location>
        <begin position="22"/>
        <end position="486"/>
    </location>
</feature>
<proteinExistence type="predicted"/>
<dbReference type="SUPFAM" id="SSF52266">
    <property type="entry name" value="SGNH hydrolase"/>
    <property type="match status" value="1"/>
</dbReference>
<evidence type="ECO:0000313" key="3">
    <source>
        <dbReference type="EMBL" id="CAJ0605739.1"/>
    </source>
</evidence>
<dbReference type="PANTHER" id="PTHR21325">
    <property type="entry name" value="PHOSPHOLIPASE B, PLB1"/>
    <property type="match status" value="1"/>
</dbReference>
<reference evidence="3" key="1">
    <citation type="submission" date="2023-07" db="EMBL/GenBank/DDBJ databases">
        <authorList>
            <consortium name="CYATHOMIX"/>
        </authorList>
    </citation>
    <scope>NUCLEOTIDE SEQUENCE</scope>
    <source>
        <strain evidence="3">N/A</strain>
    </source>
</reference>
<keyword evidence="1" id="KW-1133">Transmembrane helix</keyword>
<protein>
    <recommendedName>
        <fullName evidence="5">Phospholipase B1, membrane-associated</fullName>
    </recommendedName>
</protein>